<dbReference type="GO" id="GO:0019062">
    <property type="term" value="P:virion attachment to host cell"/>
    <property type="evidence" value="ECO:0007669"/>
    <property type="project" value="UniProtKB-UniRule"/>
</dbReference>
<keyword evidence="5 7" id="KW-0426">Late protein</keyword>
<dbReference type="InterPro" id="IPR002210">
    <property type="entry name" value="Capsid_L1_Papillomavir"/>
</dbReference>
<comment type="subunit">
    <text evidence="7">Self-assembles into homopentamers. The capsid has an icosahedral symmetry and consists of 72 capsomers, with each capsomer being a pentamer of L1. Interacts with the minor capsid protein L2; this interaction is necessary for viral genome encapsidation. Interacts with protein E2; this interaction enhances E2-dependent replication and transcription activation.</text>
</comment>
<feature type="disulfide bond" description="Interchain (with Cys-460)" evidence="7">
    <location>
        <position position="203"/>
    </location>
</feature>
<feature type="disulfide bond" description="Interchain (with Cys-203)" evidence="7">
    <location>
        <position position="460"/>
    </location>
</feature>
<dbReference type="GO" id="GO:0005198">
    <property type="term" value="F:structural molecule activity"/>
    <property type="evidence" value="ECO:0007669"/>
    <property type="project" value="UniProtKB-UniRule"/>
</dbReference>
<keyword evidence="6 7" id="KW-1160">Virus entry into host cell</keyword>
<dbReference type="PRINTS" id="PR00865">
    <property type="entry name" value="HPVCAPSIDL1"/>
</dbReference>
<dbReference type="HAMAP" id="MF_04002">
    <property type="entry name" value="PPV_L1"/>
    <property type="match status" value="1"/>
</dbReference>
<dbReference type="GO" id="GO:0075509">
    <property type="term" value="P:endocytosis involved in viral entry into host cell"/>
    <property type="evidence" value="ECO:0007669"/>
    <property type="project" value="UniProtKB-KW"/>
</dbReference>
<keyword evidence="7" id="KW-1164">Virus endocytosis by host</keyword>
<keyword evidence="8" id="KW-1145">T=7 icosahedral capsid protein</keyword>
<evidence type="ECO:0000256" key="2">
    <source>
        <dbReference type="ARBA" id="ARBA00022581"/>
    </source>
</evidence>
<evidence type="ECO:0000256" key="6">
    <source>
        <dbReference type="ARBA" id="ARBA00023296"/>
    </source>
</evidence>
<dbReference type="GO" id="GO:0039620">
    <property type="term" value="C:T=7 icosahedral viral capsid"/>
    <property type="evidence" value="ECO:0007669"/>
    <property type="project" value="UniProtKB-UniRule"/>
</dbReference>
<comment type="similarity">
    <text evidence="7 8">Belongs to the papillomaviridae L1 protein family.</text>
</comment>
<dbReference type="InterPro" id="IPR011222">
    <property type="entry name" value="dsDNA_vir_gr_I_capsid"/>
</dbReference>
<evidence type="ECO:0000256" key="8">
    <source>
        <dbReference type="RuleBase" id="RU361248"/>
    </source>
</evidence>
<dbReference type="Gene3D" id="2.60.175.20">
    <property type="entry name" value="Major capsid L1 (late) superfamily, Papillomavirus"/>
    <property type="match status" value="2"/>
</dbReference>
<keyword evidence="7" id="KW-1162">Viral penetration into host cytoplasm</keyword>
<dbReference type="InterPro" id="IPR036973">
    <property type="entry name" value="Capsid_L1_sf_Papillomavir"/>
</dbReference>
<evidence type="ECO:0000256" key="5">
    <source>
        <dbReference type="ARBA" id="ARBA00022921"/>
    </source>
</evidence>
<keyword evidence="7" id="KW-1015">Disulfide bond</keyword>
<dbReference type="EMBL" id="MH777264">
    <property type="protein sequence ID" value="AYA94060.1"/>
    <property type="molecule type" value="Genomic_DNA"/>
</dbReference>
<keyword evidence="1 7" id="KW-0167">Capsid protein</keyword>
<sequence>MTVITIYIPVYIIRNENGTIYDIFQMAVWVPNQGRLYLPPQRPVAKVLSTDEYIVQTDLYFHASTDRLLTVGHPFFDVMSADQQSIEVPKVSANQFRVFRLLLPDPNQFALIDKTLYNPEHERLVWRLMGIQIDRGGPLGISSTGHPLFNKLNDTENPSTYNGLITNEKDNRMNVSFDPKQNQLFIVGCKPATGQHWDKAKPCPDADQQAGSCPPLQLVHSTIEDGDMSDIGLGNMNFNDLSDDKSSAPLEIINSKCKWPDFALMTKDLFGDSAFFFGRREQLYSRHSWCRDGLVGDAIPTEFYFNPSTSDPKPPQYQLGSSIYFSIPSGSLVSSESNIFGRPYWLHRAQGANNGIAWGNQLFVTVLDNTRNTNFTISVSTGSNETYDKNNFKHYLRHAEEVEIEIICQLCKVPLEADILAHLYAMNPSIIENWQLAFVPSPPQTLEDTYRYIRSLATMCPADQPAAEPEDPYKEFHFWTINMTDRFSSELDQTPLGKRFLYQMGLVTGNKRLRTDYVTPSVAKRRKISKSTKRKRSSTKTQ</sequence>
<dbReference type="SUPFAM" id="SSF88648">
    <property type="entry name" value="Group I dsDNA viruses"/>
    <property type="match status" value="1"/>
</dbReference>
<comment type="function">
    <text evidence="7 8">Forms an icosahedral capsid with a T=7 symmetry and a 50 nm diameter. The capsid is composed of 72 pentamers linked to each other by disulfide bonds and associated with L2 proteins. Binds to heparan sulfate proteoglycans on cell surface of basal layer keratinocytes to provide initial virion attachment. This binding mediates a conformational change in the virus capsid that facilitates efficient infection. The virion enters the host cell via endocytosis. During virus trafficking, L1 protein dissociates from the viral DNA and the genomic DNA is released to the host nucleus. The virion assembly takes place within the cell nucleus. Encapsulates the genomic DNA together with protein L2.</text>
</comment>
<reference evidence="9" key="1">
    <citation type="journal article" date="2018" name="Nat. Med.">
        <title>Expanded skin virome in DOCK8-deficient patients.</title>
        <authorList>
            <consortium name="NISC Comparative Sequencing Program"/>
            <person name="Tirosh O."/>
            <person name="Conlan S."/>
            <person name="Deming C."/>
            <person name="Lee-Lin S.Q."/>
            <person name="Huang X."/>
            <person name="Su H.C."/>
            <person name="Freeman A.F."/>
            <person name="Segre J.A."/>
            <person name="Kong H.H."/>
        </authorList>
    </citation>
    <scope>NUCLEOTIDE SEQUENCE</scope>
    <source>
        <strain evidence="9">HPV-mSK_122</strain>
    </source>
</reference>
<keyword evidence="2 7" id="KW-0945">Host-virus interaction</keyword>
<dbReference type="GO" id="GO:0042025">
    <property type="term" value="C:host cell nucleus"/>
    <property type="evidence" value="ECO:0007669"/>
    <property type="project" value="UniProtKB-SubCell"/>
</dbReference>
<keyword evidence="4 7" id="KW-0946">Virion</keyword>
<name>A0A385PJ81_9PAPI</name>
<keyword evidence="3 7" id="KW-1161">Viral attachment to host cell</keyword>
<keyword evidence="7" id="KW-1048">Host nucleus</keyword>
<evidence type="ECO:0000256" key="3">
    <source>
        <dbReference type="ARBA" id="ARBA00022804"/>
    </source>
</evidence>
<evidence type="ECO:0000256" key="7">
    <source>
        <dbReference type="HAMAP-Rule" id="MF_04002"/>
    </source>
</evidence>
<proteinExistence type="inferred from homology"/>
<comment type="subcellular location">
    <subcellularLocation>
        <location evidence="7">Virion</location>
    </subcellularLocation>
    <subcellularLocation>
        <location evidence="7">Host nucleus</location>
    </subcellularLocation>
</comment>
<organism evidence="9">
    <name type="scientific">Human papillomavirus</name>
    <dbReference type="NCBI Taxonomy" id="10566"/>
    <lineage>
        <taxon>Viruses</taxon>
        <taxon>Monodnaviria</taxon>
        <taxon>Shotokuvirae</taxon>
        <taxon>Cossaviricota</taxon>
        <taxon>Papovaviricetes</taxon>
        <taxon>Zurhausenvirales</taxon>
        <taxon>Papillomaviridae</taxon>
    </lineage>
</organism>
<accession>A0A385PJ81</accession>
<gene>
    <name evidence="7 8" type="primary">L1</name>
</gene>
<evidence type="ECO:0000256" key="1">
    <source>
        <dbReference type="ARBA" id="ARBA00022561"/>
    </source>
</evidence>
<evidence type="ECO:0000313" key="9">
    <source>
        <dbReference type="EMBL" id="AYA94060.1"/>
    </source>
</evidence>
<evidence type="ECO:0000256" key="4">
    <source>
        <dbReference type="ARBA" id="ARBA00022844"/>
    </source>
</evidence>
<dbReference type="Pfam" id="PF00500">
    <property type="entry name" value="Late_protein_L1"/>
    <property type="match status" value="1"/>
</dbReference>
<protein>
    <recommendedName>
        <fullName evidence="7 8">Major capsid protein L1</fullName>
    </recommendedName>
</protein>